<keyword evidence="2" id="KW-1003">Cell membrane</keyword>
<dbReference type="Gene3D" id="3.90.550.10">
    <property type="entry name" value="Spore Coat Polysaccharide Biosynthesis Protein SpsA, Chain A"/>
    <property type="match status" value="1"/>
</dbReference>
<dbReference type="EMBL" id="BAAAOG010000005">
    <property type="protein sequence ID" value="GAA1962222.1"/>
    <property type="molecule type" value="Genomic_DNA"/>
</dbReference>
<keyword evidence="5" id="KW-0472">Membrane</keyword>
<dbReference type="Proteomes" id="UP001499933">
    <property type="component" value="Unassembled WGS sequence"/>
</dbReference>
<protein>
    <recommendedName>
        <fullName evidence="9">4,4'-diaponeurosporenoate glycosyltransferase</fullName>
    </recommendedName>
</protein>
<keyword evidence="12" id="KW-1185">Reference proteome</keyword>
<organism evidence="11 12">
    <name type="scientific">Microbacterium deminutum</name>
    <dbReference type="NCBI Taxonomy" id="344164"/>
    <lineage>
        <taxon>Bacteria</taxon>
        <taxon>Bacillati</taxon>
        <taxon>Actinomycetota</taxon>
        <taxon>Actinomycetes</taxon>
        <taxon>Micrococcales</taxon>
        <taxon>Microbacteriaceae</taxon>
        <taxon>Microbacterium</taxon>
    </lineage>
</organism>
<evidence type="ECO:0000256" key="3">
    <source>
        <dbReference type="ARBA" id="ARBA00022676"/>
    </source>
</evidence>
<dbReference type="InterPro" id="IPR029044">
    <property type="entry name" value="Nucleotide-diphossugar_trans"/>
</dbReference>
<comment type="similarity">
    <text evidence="8">Belongs to the glycosyltransferase 2 family. CrtQ subfamily.</text>
</comment>
<keyword evidence="4" id="KW-0808">Transferase</keyword>
<evidence type="ECO:0000256" key="1">
    <source>
        <dbReference type="ARBA" id="ARBA00004236"/>
    </source>
</evidence>
<evidence type="ECO:0000256" key="7">
    <source>
        <dbReference type="ARBA" id="ARBA00037904"/>
    </source>
</evidence>
<reference evidence="11 12" key="1">
    <citation type="journal article" date="2019" name="Int. J. Syst. Evol. Microbiol.">
        <title>The Global Catalogue of Microorganisms (GCM) 10K type strain sequencing project: providing services to taxonomists for standard genome sequencing and annotation.</title>
        <authorList>
            <consortium name="The Broad Institute Genomics Platform"/>
            <consortium name="The Broad Institute Genome Sequencing Center for Infectious Disease"/>
            <person name="Wu L."/>
            <person name="Ma J."/>
        </authorList>
    </citation>
    <scope>NUCLEOTIDE SEQUENCE [LARGE SCALE GENOMIC DNA]</scope>
    <source>
        <strain evidence="11 12">JCM 14901</strain>
    </source>
</reference>
<comment type="function">
    <text evidence="6">Catalyzes the glycosylation of 4,4'-diaponeurosporenoate, i.e. the esterification of glucose at the C1'' position with the carboxyl group of 4,4'-diaponeurosporenic acid, to form glycosyl-4,4'-diaponeurosporenoate. This is a step in the biosynthesis of staphyloxanthin, an orange pigment present in most staphylococci strains.</text>
</comment>
<dbReference type="SUPFAM" id="SSF53448">
    <property type="entry name" value="Nucleotide-diphospho-sugar transferases"/>
    <property type="match status" value="1"/>
</dbReference>
<gene>
    <name evidence="11" type="ORF">GCM10009776_26110</name>
</gene>
<evidence type="ECO:0000256" key="5">
    <source>
        <dbReference type="ARBA" id="ARBA00023136"/>
    </source>
</evidence>
<accession>A0ABN2R1Y1</accession>
<dbReference type="Pfam" id="PF00535">
    <property type="entry name" value="Glycos_transf_2"/>
    <property type="match status" value="1"/>
</dbReference>
<feature type="domain" description="Glycosyltransferase 2-like" evidence="10">
    <location>
        <begin position="4"/>
        <end position="126"/>
    </location>
</feature>
<comment type="caution">
    <text evidence="11">The sequence shown here is derived from an EMBL/GenBank/DDBJ whole genome shotgun (WGS) entry which is preliminary data.</text>
</comment>
<evidence type="ECO:0000313" key="11">
    <source>
        <dbReference type="EMBL" id="GAA1962222.1"/>
    </source>
</evidence>
<evidence type="ECO:0000313" key="12">
    <source>
        <dbReference type="Proteomes" id="UP001499933"/>
    </source>
</evidence>
<dbReference type="PANTHER" id="PTHR43646:SF2">
    <property type="entry name" value="GLYCOSYLTRANSFERASE 2-LIKE DOMAIN-CONTAINING PROTEIN"/>
    <property type="match status" value="1"/>
</dbReference>
<sequence>MTISVVIPVKDDGEELARCLEALRRQSRRPDEIIVVDNRSSDDSAEVAAGAGATVTKCREPGIPAASSHGYDLATGDLILRLDADCVPPRSWVEEAAAAFARRPDVSAFLGDARFCDGPQSLRAPLSVIYLGAYIAATAPALGHLPLFGSNLAMRREAWQSVRSATHRQDTQIHDDLDLAFHIGAGHRIGFLRGTPMGISMRPFRSKRAFAQRVYRGFRTVAVHWPHDFPPLRWGRLALGRRLMSLRTRSQATE</sequence>
<dbReference type="CDD" id="cd00761">
    <property type="entry name" value="Glyco_tranf_GTA_type"/>
    <property type="match status" value="1"/>
</dbReference>
<comment type="subcellular location">
    <subcellularLocation>
        <location evidence="1">Cell membrane</location>
    </subcellularLocation>
</comment>
<dbReference type="PANTHER" id="PTHR43646">
    <property type="entry name" value="GLYCOSYLTRANSFERASE"/>
    <property type="match status" value="1"/>
</dbReference>
<dbReference type="RefSeq" id="WP_344095330.1">
    <property type="nucleotide sequence ID" value="NZ_BAAAOG010000005.1"/>
</dbReference>
<evidence type="ECO:0000256" key="4">
    <source>
        <dbReference type="ARBA" id="ARBA00022679"/>
    </source>
</evidence>
<evidence type="ECO:0000259" key="10">
    <source>
        <dbReference type="Pfam" id="PF00535"/>
    </source>
</evidence>
<evidence type="ECO:0000256" key="2">
    <source>
        <dbReference type="ARBA" id="ARBA00022475"/>
    </source>
</evidence>
<dbReference type="InterPro" id="IPR001173">
    <property type="entry name" value="Glyco_trans_2-like"/>
</dbReference>
<keyword evidence="3" id="KW-0328">Glycosyltransferase</keyword>
<name>A0ABN2R1Y1_9MICO</name>
<evidence type="ECO:0000256" key="6">
    <source>
        <dbReference type="ARBA" id="ARBA00037281"/>
    </source>
</evidence>
<proteinExistence type="inferred from homology"/>
<comment type="pathway">
    <text evidence="7">Carotenoid biosynthesis; staphyloxanthin biosynthesis; staphyloxanthin from farnesyl diphosphate: step 4/5.</text>
</comment>
<evidence type="ECO:0000256" key="8">
    <source>
        <dbReference type="ARBA" id="ARBA00038120"/>
    </source>
</evidence>
<evidence type="ECO:0000256" key="9">
    <source>
        <dbReference type="ARBA" id="ARBA00040345"/>
    </source>
</evidence>